<evidence type="ECO:0000313" key="3">
    <source>
        <dbReference type="Proteomes" id="UP000027138"/>
    </source>
</evidence>
<accession>A0A067JSX4</accession>
<feature type="region of interest" description="Disordered" evidence="1">
    <location>
        <begin position="208"/>
        <end position="262"/>
    </location>
</feature>
<name>A0A067JSX4_JATCU</name>
<reference evidence="2 3" key="1">
    <citation type="journal article" date="2014" name="PLoS ONE">
        <title>Global Analysis of Gene Expression Profiles in Physic Nut (Jatropha curcas L.) Seedlings Exposed to Salt Stress.</title>
        <authorList>
            <person name="Zhang L."/>
            <person name="Zhang C."/>
            <person name="Wu P."/>
            <person name="Chen Y."/>
            <person name="Li M."/>
            <person name="Jiang H."/>
            <person name="Wu G."/>
        </authorList>
    </citation>
    <scope>NUCLEOTIDE SEQUENCE [LARGE SCALE GENOMIC DNA]</scope>
    <source>
        <strain evidence="3">cv. GZQX0401</strain>
        <tissue evidence="2">Young leaves</tissue>
    </source>
</reference>
<dbReference type="AlphaFoldDB" id="A0A067JSX4"/>
<dbReference type="EMBL" id="KK914963">
    <property type="protein sequence ID" value="KDP25913.1"/>
    <property type="molecule type" value="Genomic_DNA"/>
</dbReference>
<keyword evidence="3" id="KW-1185">Reference proteome</keyword>
<dbReference type="Proteomes" id="UP000027138">
    <property type="component" value="Unassembled WGS sequence"/>
</dbReference>
<protein>
    <submittedName>
        <fullName evidence="2">Uncharacterized protein</fullName>
    </submittedName>
</protein>
<evidence type="ECO:0000313" key="2">
    <source>
        <dbReference type="EMBL" id="KDP25913.1"/>
    </source>
</evidence>
<organism evidence="2 3">
    <name type="scientific">Jatropha curcas</name>
    <name type="common">Barbados nut</name>
    <dbReference type="NCBI Taxonomy" id="180498"/>
    <lineage>
        <taxon>Eukaryota</taxon>
        <taxon>Viridiplantae</taxon>
        <taxon>Streptophyta</taxon>
        <taxon>Embryophyta</taxon>
        <taxon>Tracheophyta</taxon>
        <taxon>Spermatophyta</taxon>
        <taxon>Magnoliopsida</taxon>
        <taxon>eudicotyledons</taxon>
        <taxon>Gunneridae</taxon>
        <taxon>Pentapetalae</taxon>
        <taxon>rosids</taxon>
        <taxon>fabids</taxon>
        <taxon>Malpighiales</taxon>
        <taxon>Euphorbiaceae</taxon>
        <taxon>Crotonoideae</taxon>
        <taxon>Jatropheae</taxon>
        <taxon>Jatropha</taxon>
    </lineage>
</organism>
<proteinExistence type="predicted"/>
<evidence type="ECO:0000256" key="1">
    <source>
        <dbReference type="SAM" id="MobiDB-lite"/>
    </source>
</evidence>
<dbReference type="OrthoDB" id="671678at2759"/>
<gene>
    <name evidence="2" type="ORF">JCGZ_22984</name>
</gene>
<feature type="compositionally biased region" description="Basic and acidic residues" evidence="1">
    <location>
        <begin position="209"/>
        <end position="230"/>
    </location>
</feature>
<sequence>MLHDQSGDEHIGDMDSGVGEARAMKENVRITDVPFDIDEGELLDACFTYNLLQEYKLIQPSEGMSVIEPLDRDSIIDAKNNCNIFSNKSKIFSLKNWKSKYFMVKYPGGFGVPNHWFEDLLCHLSASPTSYEQTCVELIKARGVGSVNLMSSGKEACSIVLDTQPTEVDTAVGVTHSELPPSSLTVKPLKKRQREVLVPGLPHVPLRALDIRNKGDEDEKGEEDVNRPVDDSSPPRVETEVSTNIHPVSSEGRGAAGDGSTD</sequence>